<dbReference type="Pfam" id="PF00364">
    <property type="entry name" value="Biotin_lipoyl"/>
    <property type="match status" value="1"/>
</dbReference>
<dbReference type="RefSeq" id="XP_032344337.1">
    <property type="nucleotide sequence ID" value="XM_032488446.1"/>
</dbReference>
<dbReference type="GO" id="GO:0006086">
    <property type="term" value="P:pyruvate decarboxylation to acetyl-CoA"/>
    <property type="evidence" value="ECO:0007669"/>
    <property type="project" value="InterPro"/>
</dbReference>
<comment type="similarity">
    <text evidence="2 5">Belongs to the 2-oxoacid dehydrogenase family.</text>
</comment>
<dbReference type="FunFam" id="2.40.50.100:FF:000010">
    <property type="entry name" value="Acetyltransferase component of pyruvate dehydrogenase complex"/>
    <property type="match status" value="1"/>
</dbReference>
<sequence>MLRAAREKAGKMAASWRLRCDPRLLRCLLDFGGRRSPGLVKGASGWPLGRGASWRWFHNTQWLRAGPIKILMPSLSPTMEEGNIVKWLKKEGEAVSAGDALCEIETDKAVVTLDASDDGILAKIVVEEGSKNIRLGSLIGLLVEEGEDWKHVEIPKDIGPPSPASEPSVPRPSPEPQVSTPVQKEHTPGKLQFRLSPAARNILEKHALDANQGTATGPRGIFTKEDALKLVQLKQMGKSPEARPTPTIPATPTTPLPPQATAVPSYPRPMIPPVSTPGQPNVAGTFTEIPASNIRRVIAKRLTESKSTIPHAYATADCDLGAVLKARQNLIRDDIKVSVNDFIIKAAAVTLKQMPSVNVSWDGEGPKQLPFIDISVAVATDKGLITPIIKDAAAKGLQEIAVSVKALSKKARDGKLLPEEYQGGSFSWPVSSSIA</sequence>
<dbReference type="Pfam" id="PF00198">
    <property type="entry name" value="2-oxoacid_dh"/>
    <property type="match status" value="1"/>
</dbReference>
<dbReference type="PANTHER" id="PTHR23151:SF90">
    <property type="entry name" value="DIHYDROLIPOYLLYSINE-RESIDUE ACETYLTRANSFERASE COMPONENT OF PYRUVATE DEHYDROGENASE COMPLEX, MITOCHONDRIAL-RELATED"/>
    <property type="match status" value="1"/>
</dbReference>
<evidence type="ECO:0000313" key="10">
    <source>
        <dbReference type="RefSeq" id="XP_032344337.1"/>
    </source>
</evidence>
<dbReference type="AlphaFoldDB" id="A0A8B8TPZ4"/>
<dbReference type="GO" id="GO:0045254">
    <property type="term" value="C:pyruvate dehydrogenase complex"/>
    <property type="evidence" value="ECO:0007669"/>
    <property type="project" value="InterPro"/>
</dbReference>
<evidence type="ECO:0000256" key="5">
    <source>
        <dbReference type="RuleBase" id="RU003423"/>
    </source>
</evidence>
<dbReference type="InterPro" id="IPR004167">
    <property type="entry name" value="PSBD"/>
</dbReference>
<evidence type="ECO:0000256" key="6">
    <source>
        <dbReference type="SAM" id="MobiDB-lite"/>
    </source>
</evidence>
<dbReference type="InterPro" id="IPR023213">
    <property type="entry name" value="CAT-like_dom_sf"/>
</dbReference>
<dbReference type="SUPFAM" id="SSF51230">
    <property type="entry name" value="Single hybrid motif"/>
    <property type="match status" value="1"/>
</dbReference>
<evidence type="ECO:0000259" key="7">
    <source>
        <dbReference type="PROSITE" id="PS50968"/>
    </source>
</evidence>
<proteinExistence type="inferred from homology"/>
<dbReference type="PROSITE" id="PS50968">
    <property type="entry name" value="BIOTINYL_LIPOYL"/>
    <property type="match status" value="1"/>
</dbReference>
<keyword evidence="3 5" id="KW-0450">Lipoyl</keyword>
<dbReference type="InterPro" id="IPR011053">
    <property type="entry name" value="Single_hybrid_motif"/>
</dbReference>
<name>A0A8B8TPZ4_CAMFR</name>
<dbReference type="Gene3D" id="3.30.559.10">
    <property type="entry name" value="Chloramphenicol acetyltransferase-like domain"/>
    <property type="match status" value="1"/>
</dbReference>
<dbReference type="PROSITE" id="PS00189">
    <property type="entry name" value="LIPOYL"/>
    <property type="match status" value="1"/>
</dbReference>
<dbReference type="InterPro" id="IPR001078">
    <property type="entry name" value="2-oxoacid_DH_actylTfrase"/>
</dbReference>
<dbReference type="CDD" id="cd06849">
    <property type="entry name" value="lipoyl_domain"/>
    <property type="match status" value="1"/>
</dbReference>
<dbReference type="InterPro" id="IPR045257">
    <property type="entry name" value="E2/Pdx1"/>
</dbReference>
<dbReference type="InterPro" id="IPR036625">
    <property type="entry name" value="E3-bd_dom_sf"/>
</dbReference>
<dbReference type="PROSITE" id="PS51826">
    <property type="entry name" value="PSBD"/>
    <property type="match status" value="1"/>
</dbReference>
<dbReference type="SUPFAM" id="SSF52777">
    <property type="entry name" value="CoA-dependent acyltransferases"/>
    <property type="match status" value="1"/>
</dbReference>
<feature type="region of interest" description="Disordered" evidence="6">
    <location>
        <begin position="153"/>
        <end position="191"/>
    </location>
</feature>
<dbReference type="Pfam" id="PF02817">
    <property type="entry name" value="E3_binding"/>
    <property type="match status" value="1"/>
</dbReference>
<keyword evidence="5" id="KW-0808">Transferase</keyword>
<evidence type="ECO:0000256" key="2">
    <source>
        <dbReference type="ARBA" id="ARBA00007317"/>
    </source>
</evidence>
<dbReference type="InterPro" id="IPR000089">
    <property type="entry name" value="Biotin_lipoyl"/>
</dbReference>
<evidence type="ECO:0000256" key="4">
    <source>
        <dbReference type="ARBA" id="ARBA00022946"/>
    </source>
</evidence>
<protein>
    <recommendedName>
        <fullName evidence="5">Dihydrolipoamide acetyltransferase component of pyruvate dehydrogenase complex</fullName>
        <ecNumber evidence="5">2.3.1.-</ecNumber>
    </recommendedName>
</protein>
<dbReference type="Gene3D" id="4.10.320.10">
    <property type="entry name" value="E3-binding domain"/>
    <property type="match status" value="1"/>
</dbReference>
<comment type="cofactor">
    <cofactor evidence="5">
        <name>(R)-lipoate</name>
        <dbReference type="ChEBI" id="CHEBI:83088"/>
    </cofactor>
</comment>
<feature type="domain" description="Lipoyl-binding" evidence="7">
    <location>
        <begin position="67"/>
        <end position="143"/>
    </location>
</feature>
<dbReference type="GeneID" id="102522291"/>
<feature type="region of interest" description="Disordered" evidence="6">
    <location>
        <begin position="237"/>
        <end position="257"/>
    </location>
</feature>
<keyword evidence="10" id="KW-0670">Pyruvate</keyword>
<feature type="compositionally biased region" description="Pro residues" evidence="6">
    <location>
        <begin position="158"/>
        <end position="175"/>
    </location>
</feature>
<dbReference type="InterPro" id="IPR003016">
    <property type="entry name" value="2-oxoA_DH_lipoyl-BS"/>
</dbReference>
<evidence type="ECO:0000256" key="1">
    <source>
        <dbReference type="ARBA" id="ARBA00004305"/>
    </source>
</evidence>
<gene>
    <name evidence="10" type="primary">PDHX</name>
</gene>
<keyword evidence="9" id="KW-1185">Reference proteome</keyword>
<organism evidence="9 10">
    <name type="scientific">Camelus ferus</name>
    <name type="common">Wild bactrian camel</name>
    <name type="synonym">Camelus bactrianus ferus</name>
    <dbReference type="NCBI Taxonomy" id="419612"/>
    <lineage>
        <taxon>Eukaryota</taxon>
        <taxon>Metazoa</taxon>
        <taxon>Chordata</taxon>
        <taxon>Craniata</taxon>
        <taxon>Vertebrata</taxon>
        <taxon>Euteleostomi</taxon>
        <taxon>Mammalia</taxon>
        <taxon>Eutheria</taxon>
        <taxon>Laurasiatheria</taxon>
        <taxon>Artiodactyla</taxon>
        <taxon>Tylopoda</taxon>
        <taxon>Camelidae</taxon>
        <taxon>Camelus</taxon>
    </lineage>
</organism>
<dbReference type="GO" id="GO:0005759">
    <property type="term" value="C:mitochondrial matrix"/>
    <property type="evidence" value="ECO:0007669"/>
    <property type="project" value="UniProtKB-SubCell"/>
</dbReference>
<keyword evidence="5" id="KW-0012">Acyltransferase</keyword>
<comment type="subcellular location">
    <subcellularLocation>
        <location evidence="1">Mitochondrion matrix</location>
    </subcellularLocation>
</comment>
<dbReference type="EC" id="2.3.1.-" evidence="5"/>
<keyword evidence="4" id="KW-0809">Transit peptide</keyword>
<dbReference type="Proteomes" id="UP000694856">
    <property type="component" value="Chromosome 10"/>
</dbReference>
<dbReference type="PANTHER" id="PTHR23151">
    <property type="entry name" value="DIHYDROLIPOAMIDE ACETYL/SUCCINYL-TRANSFERASE-RELATED"/>
    <property type="match status" value="1"/>
</dbReference>
<evidence type="ECO:0000256" key="3">
    <source>
        <dbReference type="ARBA" id="ARBA00022823"/>
    </source>
</evidence>
<feature type="domain" description="Peripheral subunit-binding (PSBD)" evidence="8">
    <location>
        <begin position="194"/>
        <end position="231"/>
    </location>
</feature>
<feature type="compositionally biased region" description="Pro residues" evidence="6">
    <location>
        <begin position="246"/>
        <end position="257"/>
    </location>
</feature>
<accession>A0A8B8TPZ4</accession>
<dbReference type="GO" id="GO:0016746">
    <property type="term" value="F:acyltransferase activity"/>
    <property type="evidence" value="ECO:0007669"/>
    <property type="project" value="UniProtKB-KW"/>
</dbReference>
<dbReference type="CTD" id="8050"/>
<dbReference type="SUPFAM" id="SSF47005">
    <property type="entry name" value="Peripheral subunit-binding domain of 2-oxo acid dehydrogenase complex"/>
    <property type="match status" value="1"/>
</dbReference>
<evidence type="ECO:0000313" key="9">
    <source>
        <dbReference type="Proteomes" id="UP000694856"/>
    </source>
</evidence>
<reference evidence="10" key="1">
    <citation type="submission" date="2025-08" db="UniProtKB">
        <authorList>
            <consortium name="RefSeq"/>
        </authorList>
    </citation>
    <scope>IDENTIFICATION</scope>
    <source>
        <tissue evidence="10">Ear skin</tissue>
    </source>
</reference>
<evidence type="ECO:0000259" key="8">
    <source>
        <dbReference type="PROSITE" id="PS51826"/>
    </source>
</evidence>
<dbReference type="Gene3D" id="2.40.50.100">
    <property type="match status" value="1"/>
</dbReference>